<evidence type="ECO:0000256" key="5">
    <source>
        <dbReference type="SAM" id="MobiDB-lite"/>
    </source>
</evidence>
<gene>
    <name evidence="7" type="ORF">GCM10011534_17870</name>
</gene>
<dbReference type="GO" id="GO:0000976">
    <property type="term" value="F:transcription cis-regulatory region binding"/>
    <property type="evidence" value="ECO:0007669"/>
    <property type="project" value="TreeGrafter"/>
</dbReference>
<feature type="domain" description="HTH tetR-type" evidence="6">
    <location>
        <begin position="21"/>
        <end position="81"/>
    </location>
</feature>
<dbReference type="InterPro" id="IPR050109">
    <property type="entry name" value="HTH-type_TetR-like_transc_reg"/>
</dbReference>
<keyword evidence="1" id="KW-0805">Transcription regulation</keyword>
<dbReference type="PROSITE" id="PS50977">
    <property type="entry name" value="HTH_TETR_2"/>
    <property type="match status" value="1"/>
</dbReference>
<reference evidence="7" key="1">
    <citation type="journal article" date="2014" name="Int. J. Syst. Evol. Microbiol.">
        <title>Complete genome sequence of Corynebacterium casei LMG S-19264T (=DSM 44701T), isolated from a smear-ripened cheese.</title>
        <authorList>
            <consortium name="US DOE Joint Genome Institute (JGI-PGF)"/>
            <person name="Walter F."/>
            <person name="Albersmeier A."/>
            <person name="Kalinowski J."/>
            <person name="Ruckert C."/>
        </authorList>
    </citation>
    <scope>NUCLEOTIDE SEQUENCE</scope>
    <source>
        <strain evidence="7">CGMCC 1.6293</strain>
    </source>
</reference>
<name>A0A917SUN5_9RHOB</name>
<keyword evidence="2 4" id="KW-0238">DNA-binding</keyword>
<reference evidence="7" key="2">
    <citation type="submission" date="2020-09" db="EMBL/GenBank/DDBJ databases">
        <authorList>
            <person name="Sun Q."/>
            <person name="Zhou Y."/>
        </authorList>
    </citation>
    <scope>NUCLEOTIDE SEQUENCE</scope>
    <source>
        <strain evidence="7">CGMCC 1.6293</strain>
    </source>
</reference>
<dbReference type="FunFam" id="1.10.10.60:FF:000141">
    <property type="entry name" value="TetR family transcriptional regulator"/>
    <property type="match status" value="1"/>
</dbReference>
<dbReference type="PROSITE" id="PS01081">
    <property type="entry name" value="HTH_TETR_1"/>
    <property type="match status" value="1"/>
</dbReference>
<dbReference type="PANTHER" id="PTHR30055">
    <property type="entry name" value="HTH-TYPE TRANSCRIPTIONAL REGULATOR RUTR"/>
    <property type="match status" value="1"/>
</dbReference>
<evidence type="ECO:0000259" key="6">
    <source>
        <dbReference type="PROSITE" id="PS50977"/>
    </source>
</evidence>
<dbReference type="Gene3D" id="1.10.357.10">
    <property type="entry name" value="Tetracycline Repressor, domain 2"/>
    <property type="match status" value="1"/>
</dbReference>
<dbReference type="AlphaFoldDB" id="A0A917SUN5"/>
<evidence type="ECO:0000256" key="2">
    <source>
        <dbReference type="ARBA" id="ARBA00023125"/>
    </source>
</evidence>
<organism evidence="7 8">
    <name type="scientific">Pseudooceanicola nanhaiensis</name>
    <dbReference type="NCBI Taxonomy" id="375761"/>
    <lineage>
        <taxon>Bacteria</taxon>
        <taxon>Pseudomonadati</taxon>
        <taxon>Pseudomonadota</taxon>
        <taxon>Alphaproteobacteria</taxon>
        <taxon>Rhodobacterales</taxon>
        <taxon>Paracoccaceae</taxon>
        <taxon>Pseudooceanicola</taxon>
    </lineage>
</organism>
<dbReference type="SUPFAM" id="SSF48498">
    <property type="entry name" value="Tetracyclin repressor-like, C-terminal domain"/>
    <property type="match status" value="1"/>
</dbReference>
<sequence>MQDVPRQATATETTERNGGRASRRDEILRIAMGLFARNGFDGTSIRDIADAAGLTKPALYYHFSDKEELYEHVVTERMTRLNAAMREAIAGSDDPVEQVRLFVLAHARRMDADRTGWITARHSFHSITDPERRERIGRMRREFEHMLRDRFQDAMDRGLLSSEVSATLVTRMLLSAVNDLARWMRTDGGMTAEDAAQAYLDVTLRGMGARD</sequence>
<dbReference type="PRINTS" id="PR00455">
    <property type="entry name" value="HTHTETR"/>
</dbReference>
<dbReference type="GO" id="GO:0003700">
    <property type="term" value="F:DNA-binding transcription factor activity"/>
    <property type="evidence" value="ECO:0007669"/>
    <property type="project" value="TreeGrafter"/>
</dbReference>
<dbReference type="InterPro" id="IPR023772">
    <property type="entry name" value="DNA-bd_HTH_TetR-type_CS"/>
</dbReference>
<dbReference type="RefSeq" id="WP_028286566.1">
    <property type="nucleotide sequence ID" value="NZ_BMLF01000001.1"/>
</dbReference>
<dbReference type="Pfam" id="PF17932">
    <property type="entry name" value="TetR_C_24"/>
    <property type="match status" value="1"/>
</dbReference>
<feature type="DNA-binding region" description="H-T-H motif" evidence="4">
    <location>
        <begin position="44"/>
        <end position="63"/>
    </location>
</feature>
<protein>
    <submittedName>
        <fullName evidence="7">TetR family transcriptional regulator</fullName>
    </submittedName>
</protein>
<accession>A0A917SUN5</accession>
<dbReference type="PANTHER" id="PTHR30055:SF234">
    <property type="entry name" value="HTH-TYPE TRANSCRIPTIONAL REGULATOR BETI"/>
    <property type="match status" value="1"/>
</dbReference>
<dbReference type="InterPro" id="IPR041490">
    <property type="entry name" value="KstR2_TetR_C"/>
</dbReference>
<keyword evidence="3" id="KW-0804">Transcription</keyword>
<feature type="region of interest" description="Disordered" evidence="5">
    <location>
        <begin position="1"/>
        <end position="22"/>
    </location>
</feature>
<comment type="caution">
    <text evidence="7">The sequence shown here is derived from an EMBL/GenBank/DDBJ whole genome shotgun (WGS) entry which is preliminary data.</text>
</comment>
<dbReference type="Pfam" id="PF00440">
    <property type="entry name" value="TetR_N"/>
    <property type="match status" value="1"/>
</dbReference>
<feature type="compositionally biased region" description="Basic and acidic residues" evidence="5">
    <location>
        <begin position="13"/>
        <end position="22"/>
    </location>
</feature>
<evidence type="ECO:0000256" key="4">
    <source>
        <dbReference type="PROSITE-ProRule" id="PRU00335"/>
    </source>
</evidence>
<proteinExistence type="predicted"/>
<dbReference type="InterPro" id="IPR009057">
    <property type="entry name" value="Homeodomain-like_sf"/>
</dbReference>
<dbReference type="InterPro" id="IPR036271">
    <property type="entry name" value="Tet_transcr_reg_TetR-rel_C_sf"/>
</dbReference>
<dbReference type="Proteomes" id="UP000649829">
    <property type="component" value="Unassembled WGS sequence"/>
</dbReference>
<evidence type="ECO:0000313" key="7">
    <source>
        <dbReference type="EMBL" id="GGL96293.1"/>
    </source>
</evidence>
<dbReference type="InterPro" id="IPR001647">
    <property type="entry name" value="HTH_TetR"/>
</dbReference>
<dbReference type="EMBL" id="BMLF01000001">
    <property type="protein sequence ID" value="GGL96293.1"/>
    <property type="molecule type" value="Genomic_DNA"/>
</dbReference>
<dbReference type="Gene3D" id="1.10.10.60">
    <property type="entry name" value="Homeodomain-like"/>
    <property type="match status" value="1"/>
</dbReference>
<keyword evidence="8" id="KW-1185">Reference proteome</keyword>
<evidence type="ECO:0000256" key="3">
    <source>
        <dbReference type="ARBA" id="ARBA00023163"/>
    </source>
</evidence>
<dbReference type="SUPFAM" id="SSF46689">
    <property type="entry name" value="Homeodomain-like"/>
    <property type="match status" value="1"/>
</dbReference>
<evidence type="ECO:0000313" key="8">
    <source>
        <dbReference type="Proteomes" id="UP000649829"/>
    </source>
</evidence>
<evidence type="ECO:0000256" key="1">
    <source>
        <dbReference type="ARBA" id="ARBA00023015"/>
    </source>
</evidence>